<comment type="subcellular location">
    <subcellularLocation>
        <location evidence="1">Cytoplasm</location>
    </subcellularLocation>
</comment>
<evidence type="ECO:0000256" key="2">
    <source>
        <dbReference type="ARBA" id="ARBA00008791"/>
    </source>
</evidence>
<evidence type="ECO:0000256" key="4">
    <source>
        <dbReference type="ARBA" id="ARBA00037131"/>
    </source>
</evidence>
<evidence type="ECO:0000256" key="1">
    <source>
        <dbReference type="ARBA" id="ARBA00004496"/>
    </source>
</evidence>
<sequence>MPRPTNLLVGVDLHHGDRLATDEWGPVTLALIDQAVTVAEATGARITLCGVLEISEQARRLIEEDVRLHEHTVIDVANAALERLAQKVRVRGVAAEHIVRIGRSWEELTRQVLSARHELLLVGTRVRGPAKRMLFGSTAQKLIRVCPAPVWVVKPGEVRDIRDIAVATDFSDAAFAALQTAVELVQAVPARLHVLHALEFPFEAYLRTSGVSEEEVAKYRARMEQEAREHMQSHLAQTDARTLKYGVKMELVQGTPDAVVPHYIEENDVDLLVIGTHGRSGLSGLLLGNTAERMLPYVHCSLLAVKPPGFVSPVH</sequence>
<feature type="domain" description="UspA" evidence="5">
    <location>
        <begin position="28"/>
        <end position="154"/>
    </location>
</feature>
<comment type="similarity">
    <text evidence="2">Belongs to the universal stress protein A family.</text>
</comment>
<dbReference type="Pfam" id="PF00582">
    <property type="entry name" value="Usp"/>
    <property type="match status" value="2"/>
</dbReference>
<dbReference type="PANTHER" id="PTHR47892:SF1">
    <property type="entry name" value="UNIVERSAL STRESS PROTEIN E"/>
    <property type="match status" value="1"/>
</dbReference>
<keyword evidence="3" id="KW-0963">Cytoplasm</keyword>
<protein>
    <recommendedName>
        <fullName evidence="5">UspA domain-containing protein</fullName>
    </recommendedName>
</protein>
<dbReference type="PANTHER" id="PTHR47892">
    <property type="entry name" value="UNIVERSAL STRESS PROTEIN E"/>
    <property type="match status" value="1"/>
</dbReference>
<dbReference type="SUPFAM" id="SSF52402">
    <property type="entry name" value="Adenine nucleotide alpha hydrolases-like"/>
    <property type="match status" value="2"/>
</dbReference>
<reference evidence="6" key="1">
    <citation type="journal article" date="2020" name="mSystems">
        <title>Genome- and Community-Level Interaction Insights into Carbon Utilization and Element Cycling Functions of Hydrothermarchaeota in Hydrothermal Sediment.</title>
        <authorList>
            <person name="Zhou Z."/>
            <person name="Liu Y."/>
            <person name="Xu W."/>
            <person name="Pan J."/>
            <person name="Luo Z.H."/>
            <person name="Li M."/>
        </authorList>
    </citation>
    <scope>NUCLEOTIDE SEQUENCE [LARGE SCALE GENOMIC DNA]</scope>
    <source>
        <strain evidence="6">SpSt-508</strain>
    </source>
</reference>
<dbReference type="AlphaFoldDB" id="A0A7C4QWJ2"/>
<proteinExistence type="inferred from homology"/>
<gene>
    <name evidence="6" type="ORF">ENS64_13055</name>
</gene>
<evidence type="ECO:0000313" key="6">
    <source>
        <dbReference type="EMBL" id="HGT40170.1"/>
    </source>
</evidence>
<evidence type="ECO:0000256" key="3">
    <source>
        <dbReference type="ARBA" id="ARBA00022490"/>
    </source>
</evidence>
<dbReference type="InterPro" id="IPR006015">
    <property type="entry name" value="Universal_stress_UspA"/>
</dbReference>
<dbReference type="PRINTS" id="PR01438">
    <property type="entry name" value="UNVRSLSTRESS"/>
</dbReference>
<dbReference type="Gene3D" id="3.40.50.12370">
    <property type="match status" value="1"/>
</dbReference>
<dbReference type="GO" id="GO:0005737">
    <property type="term" value="C:cytoplasm"/>
    <property type="evidence" value="ECO:0007669"/>
    <property type="project" value="UniProtKB-SubCell"/>
</dbReference>
<dbReference type="InterPro" id="IPR006016">
    <property type="entry name" value="UspA"/>
</dbReference>
<accession>A0A7C4QWJ2</accession>
<name>A0A7C4QWJ2_9PLAN</name>
<comment type="function">
    <text evidence="4">Required for resistance to DNA-damaging agents.</text>
</comment>
<dbReference type="EMBL" id="DSVQ01000016">
    <property type="protein sequence ID" value="HGT40170.1"/>
    <property type="molecule type" value="Genomic_DNA"/>
</dbReference>
<organism evidence="6">
    <name type="scientific">Schlesneria paludicola</name>
    <dbReference type="NCBI Taxonomy" id="360056"/>
    <lineage>
        <taxon>Bacteria</taxon>
        <taxon>Pseudomonadati</taxon>
        <taxon>Planctomycetota</taxon>
        <taxon>Planctomycetia</taxon>
        <taxon>Planctomycetales</taxon>
        <taxon>Planctomycetaceae</taxon>
        <taxon>Schlesneria</taxon>
    </lineage>
</organism>
<comment type="caution">
    <text evidence="6">The sequence shown here is derived from an EMBL/GenBank/DDBJ whole genome shotgun (WGS) entry which is preliminary data.</text>
</comment>
<evidence type="ECO:0000259" key="5">
    <source>
        <dbReference type="Pfam" id="PF00582"/>
    </source>
</evidence>
<feature type="domain" description="UspA" evidence="5">
    <location>
        <begin position="162"/>
        <end position="306"/>
    </location>
</feature>
<dbReference type="CDD" id="cd00293">
    <property type="entry name" value="USP-like"/>
    <property type="match status" value="1"/>
</dbReference>